<keyword evidence="2" id="KW-1185">Reference proteome</keyword>
<evidence type="ECO:0000313" key="1">
    <source>
        <dbReference type="EMBL" id="BAD85085.1"/>
    </source>
</evidence>
<dbReference type="eggNOG" id="arCOG05780">
    <property type="taxonomic scope" value="Archaea"/>
</dbReference>
<dbReference type="PATRIC" id="fig|69014.16.peg.875"/>
<name>Q5JI57_THEKO</name>
<accession>Q5JI57</accession>
<organism evidence="1 2">
    <name type="scientific">Thermococcus kodakarensis (strain ATCC BAA-918 / JCM 12380 / KOD1)</name>
    <name type="common">Pyrococcus kodakaraensis (strain KOD1)</name>
    <dbReference type="NCBI Taxonomy" id="69014"/>
    <lineage>
        <taxon>Archaea</taxon>
        <taxon>Methanobacteriati</taxon>
        <taxon>Methanobacteriota</taxon>
        <taxon>Thermococci</taxon>
        <taxon>Thermococcales</taxon>
        <taxon>Thermococcaceae</taxon>
        <taxon>Thermococcus</taxon>
    </lineage>
</organism>
<gene>
    <name evidence="1" type="ordered locus">TK0896</name>
</gene>
<reference evidence="1 2" key="1">
    <citation type="journal article" date="2005" name="Genome Res.">
        <title>Complete genome sequence of the hyperthermophilic archaeon Thermococcus kodakaraensis KOD1 and comparison with Pyrococcus genomes.</title>
        <authorList>
            <person name="Fukui T."/>
            <person name="Atomi H."/>
            <person name="Kanai T."/>
            <person name="Matsumi R."/>
            <person name="Fujiwara S."/>
            <person name="Imanaka T."/>
        </authorList>
    </citation>
    <scope>NUCLEOTIDE SEQUENCE [LARGE SCALE GENOMIC DNA]</scope>
    <source>
        <strain evidence="2">ATCC BAA-918 / JCM 12380 / KOD1</strain>
    </source>
</reference>
<dbReference type="InParanoid" id="Q5JI57"/>
<protein>
    <submittedName>
        <fullName evidence="1">Hypothetical membrane protein, conserved</fullName>
    </submittedName>
</protein>
<dbReference type="AlphaFoldDB" id="Q5JI57"/>
<dbReference type="PhylomeDB" id="Q5JI57"/>
<dbReference type="RefSeq" id="WP_011249847.1">
    <property type="nucleotide sequence ID" value="NC_006624.1"/>
</dbReference>
<dbReference type="STRING" id="69014.TK0896"/>
<sequence length="259" mass="28408">MSRRLLAALVLIILIAAPLGYLGYGYSNYESSIHPSKSAPAKTYLVFKLPDGRYLSLTPKEYVNLTLQGFKLPAGAKGYAVNVTGYVTGIPEVDVNVTLRAPYEKFTIIIGDTNVKLCSSSPEEFVGSCVERTAAVSEISALTSTLFKRYYYWKGLQEGMDNASAKAYAYEETLKRHDIRYLTFFTKSLIGLGRIGNRKHLAVVLLGPNEGATTNRITVPREGLIVLEGKSDSALRAEVALIEHIIGFKWPEGNQTSTG</sequence>
<dbReference type="GeneID" id="78447411"/>
<dbReference type="EMBL" id="AP006878">
    <property type="protein sequence ID" value="BAD85085.1"/>
    <property type="molecule type" value="Genomic_DNA"/>
</dbReference>
<dbReference type="OrthoDB" id="85824at2157"/>
<dbReference type="KEGG" id="tko:TK0896"/>
<dbReference type="EnsemblBacteria" id="BAD85085">
    <property type="protein sequence ID" value="BAD85085"/>
    <property type="gene ID" value="TK0896"/>
</dbReference>
<dbReference type="HOGENOM" id="CLU_1248337_0_0_2"/>
<dbReference type="Proteomes" id="UP000000536">
    <property type="component" value="Chromosome"/>
</dbReference>
<proteinExistence type="predicted"/>
<evidence type="ECO:0000313" key="2">
    <source>
        <dbReference type="Proteomes" id="UP000000536"/>
    </source>
</evidence>